<dbReference type="Proteomes" id="UP000701801">
    <property type="component" value="Unassembled WGS sequence"/>
</dbReference>
<dbReference type="OrthoDB" id="1658288at2759"/>
<evidence type="ECO:0000256" key="4">
    <source>
        <dbReference type="ARBA" id="ARBA00023033"/>
    </source>
</evidence>
<feature type="domain" description="Tyrosinase copper-binding" evidence="5">
    <location>
        <begin position="77"/>
        <end position="318"/>
    </location>
</feature>
<keyword evidence="8" id="KW-1185">Reference proteome</keyword>
<gene>
    <name evidence="7" type="ORF">HYALB_00006869</name>
</gene>
<accession>A0A9N9LHE3</accession>
<dbReference type="InterPro" id="IPR041640">
    <property type="entry name" value="Tyrosinase_C"/>
</dbReference>
<evidence type="ECO:0000256" key="3">
    <source>
        <dbReference type="ARBA" id="ARBA00023002"/>
    </source>
</evidence>
<dbReference type="PRINTS" id="PR00092">
    <property type="entry name" value="TYROSINASE"/>
</dbReference>
<dbReference type="InterPro" id="IPR050316">
    <property type="entry name" value="Tyrosinase/Hemocyanin"/>
</dbReference>
<dbReference type="InterPro" id="IPR008922">
    <property type="entry name" value="Di-copper_centre_dom_sf"/>
</dbReference>
<dbReference type="Gene3D" id="1.10.1280.10">
    <property type="entry name" value="Di-copper center containing domain from catechol oxidase"/>
    <property type="match status" value="1"/>
</dbReference>
<comment type="caution">
    <text evidence="7">The sequence shown here is derived from an EMBL/GenBank/DDBJ whole genome shotgun (WGS) entry which is preliminary data.</text>
</comment>
<protein>
    <recommendedName>
        <fullName evidence="9">Tyrosinase</fullName>
    </recommendedName>
</protein>
<evidence type="ECO:0000313" key="8">
    <source>
        <dbReference type="Proteomes" id="UP000701801"/>
    </source>
</evidence>
<evidence type="ECO:0000256" key="1">
    <source>
        <dbReference type="ARBA" id="ARBA00001973"/>
    </source>
</evidence>
<sequence>MLFSKISASALAVVSSFFFDVVIAKYAITGVHTGVDATTGYRPPRREINELALDKPQFSLYIQALNAMMNVDEHNLTSYFQLSGIHGRPYIPWDDVNPATSNNGIRTGYCTHGNTLFATWHRPYLALYEQVLAGHAQTIAKTYKSAEYQTAADNLRMPFWDWAIPGSRFPTIMKSPTVQITTPNGTATVNNPLFNYKFLQRPEPTEWFPANDPIAAKPTTLRHPDANGVQHDEATDQALAEENSFLANQVWDVFAQTRDFNSMSTSGNGGPNFETPHGEIHTLVGGDGHMTQVAWSGFEPTFWLHHANVDRQVAMWQAIYPDAWLTNVRSPSGTWTILPNSIVGELTPLTPFTMGDGITMYTSITARYTKNFGYSYPDVKDWLFSDPASLKANVTTQVNQLYNPNGSFGAFRSSTKRSIRIPSNITDKTNETHAWSISVKVPNGAVDQAFSVKISMCDIHVGSLSILSVPGTVEREAGAYRVTHGQFNLGTALEGVDPDDVSAVIGHLKGKLKWEVVKLDGCVVDEVEGLEFEVADQVVKKAEDISKFPTFGERTVHPDVMA</sequence>
<dbReference type="GO" id="GO:0046872">
    <property type="term" value="F:metal ion binding"/>
    <property type="evidence" value="ECO:0007669"/>
    <property type="project" value="UniProtKB-KW"/>
</dbReference>
<evidence type="ECO:0000313" key="7">
    <source>
        <dbReference type="EMBL" id="CAG8972777.1"/>
    </source>
</evidence>
<dbReference type="PANTHER" id="PTHR11474:SF131">
    <property type="entry name" value="TYROSINASE COPPER-BINDING DOMAIN-CONTAINING PROTEIN"/>
    <property type="match status" value="1"/>
</dbReference>
<evidence type="ECO:0000256" key="2">
    <source>
        <dbReference type="ARBA" id="ARBA00022723"/>
    </source>
</evidence>
<reference evidence="7" key="1">
    <citation type="submission" date="2021-07" db="EMBL/GenBank/DDBJ databases">
        <authorList>
            <person name="Durling M."/>
        </authorList>
    </citation>
    <scope>NUCLEOTIDE SEQUENCE</scope>
</reference>
<dbReference type="Pfam" id="PF00264">
    <property type="entry name" value="Tyrosinase"/>
    <property type="match status" value="1"/>
</dbReference>
<keyword evidence="2" id="KW-0479">Metal-binding</keyword>
<evidence type="ECO:0008006" key="9">
    <source>
        <dbReference type="Google" id="ProtNLM"/>
    </source>
</evidence>
<dbReference type="EMBL" id="CAJVRM010000055">
    <property type="protein sequence ID" value="CAG8972777.1"/>
    <property type="molecule type" value="Genomic_DNA"/>
</dbReference>
<name>A0A9N9LHE3_9HELO</name>
<keyword evidence="4" id="KW-0503">Monooxygenase</keyword>
<dbReference type="AlphaFoldDB" id="A0A9N9LHE3"/>
<organism evidence="7 8">
    <name type="scientific">Hymenoscyphus albidus</name>
    <dbReference type="NCBI Taxonomy" id="595503"/>
    <lineage>
        <taxon>Eukaryota</taxon>
        <taxon>Fungi</taxon>
        <taxon>Dikarya</taxon>
        <taxon>Ascomycota</taxon>
        <taxon>Pezizomycotina</taxon>
        <taxon>Leotiomycetes</taxon>
        <taxon>Helotiales</taxon>
        <taxon>Helotiaceae</taxon>
        <taxon>Hymenoscyphus</taxon>
    </lineage>
</organism>
<dbReference type="GO" id="GO:0004497">
    <property type="term" value="F:monooxygenase activity"/>
    <property type="evidence" value="ECO:0007669"/>
    <property type="project" value="UniProtKB-KW"/>
</dbReference>
<dbReference type="SUPFAM" id="SSF48056">
    <property type="entry name" value="Di-copper centre-containing domain"/>
    <property type="match status" value="1"/>
</dbReference>
<evidence type="ECO:0000259" key="5">
    <source>
        <dbReference type="Pfam" id="PF00264"/>
    </source>
</evidence>
<feature type="domain" description="Tyrosinase C-terminal" evidence="6">
    <location>
        <begin position="435"/>
        <end position="534"/>
    </location>
</feature>
<dbReference type="Pfam" id="PF18132">
    <property type="entry name" value="Tyrosinase_C"/>
    <property type="match status" value="1"/>
</dbReference>
<keyword evidence="3" id="KW-0560">Oxidoreductase</keyword>
<comment type="cofactor">
    <cofactor evidence="1">
        <name>Cu(2+)</name>
        <dbReference type="ChEBI" id="CHEBI:29036"/>
    </cofactor>
</comment>
<evidence type="ECO:0000259" key="6">
    <source>
        <dbReference type="Pfam" id="PF18132"/>
    </source>
</evidence>
<proteinExistence type="predicted"/>
<dbReference type="PANTHER" id="PTHR11474">
    <property type="entry name" value="TYROSINASE FAMILY MEMBER"/>
    <property type="match status" value="1"/>
</dbReference>
<dbReference type="InterPro" id="IPR002227">
    <property type="entry name" value="Tyrosinase_Cu-bd"/>
</dbReference>